<keyword evidence="3" id="KW-1185">Reference proteome</keyword>
<evidence type="ECO:0000313" key="2">
    <source>
        <dbReference type="EMBL" id="MDI1492109.1"/>
    </source>
</evidence>
<evidence type="ECO:0000313" key="3">
    <source>
        <dbReference type="Proteomes" id="UP001161017"/>
    </source>
</evidence>
<feature type="compositionally biased region" description="Basic and acidic residues" evidence="1">
    <location>
        <begin position="117"/>
        <end position="145"/>
    </location>
</feature>
<accession>A0AA43QV19</accession>
<gene>
    <name evidence="2" type="ORF">OHK93_003321</name>
</gene>
<dbReference type="Proteomes" id="UP001161017">
    <property type="component" value="Unassembled WGS sequence"/>
</dbReference>
<dbReference type="EMBL" id="JAPUFD010000017">
    <property type="protein sequence ID" value="MDI1492109.1"/>
    <property type="molecule type" value="Genomic_DNA"/>
</dbReference>
<proteinExistence type="predicted"/>
<comment type="caution">
    <text evidence="2">The sequence shown here is derived from an EMBL/GenBank/DDBJ whole genome shotgun (WGS) entry which is preliminary data.</text>
</comment>
<reference evidence="2" key="1">
    <citation type="journal article" date="2023" name="Genome Biol. Evol.">
        <title>First Whole Genome Sequence and Flow Cytometry Genome Size Data for the Lichen-Forming Fungus Ramalina farinacea (Ascomycota).</title>
        <authorList>
            <person name="Llewellyn T."/>
            <person name="Mian S."/>
            <person name="Hill R."/>
            <person name="Leitch I.J."/>
            <person name="Gaya E."/>
        </authorList>
    </citation>
    <scope>NUCLEOTIDE SEQUENCE</scope>
    <source>
        <strain evidence="2">LIQ254RAFAR</strain>
    </source>
</reference>
<dbReference type="AlphaFoldDB" id="A0AA43QV19"/>
<organism evidence="2 3">
    <name type="scientific">Ramalina farinacea</name>
    <dbReference type="NCBI Taxonomy" id="258253"/>
    <lineage>
        <taxon>Eukaryota</taxon>
        <taxon>Fungi</taxon>
        <taxon>Dikarya</taxon>
        <taxon>Ascomycota</taxon>
        <taxon>Pezizomycotina</taxon>
        <taxon>Lecanoromycetes</taxon>
        <taxon>OSLEUM clade</taxon>
        <taxon>Lecanoromycetidae</taxon>
        <taxon>Lecanorales</taxon>
        <taxon>Lecanorineae</taxon>
        <taxon>Ramalinaceae</taxon>
        <taxon>Ramalina</taxon>
    </lineage>
</organism>
<protein>
    <submittedName>
        <fullName evidence="2">Uncharacterized protein</fullName>
    </submittedName>
</protein>
<sequence length="196" mass="21453">MAGASSSSASRLTFAIPSDYSWLSPAYDPNITLRVELRRILRTHHIPLHNASTKVAMVKLFKERIQTNRPALIASLTSTPEPQPQPRPSERRRRRRQSKTAAAAAGDGSSISSSDESAERGSRDHSDHGDHDDSHDNDDRTDHQAAKRTGAPPKPQSGHPLRAMTIAKMPYPGSVVLVQVMMPLQQQRAEDKPAGG</sequence>
<name>A0AA43QV19_9LECA</name>
<evidence type="ECO:0000256" key="1">
    <source>
        <dbReference type="SAM" id="MobiDB-lite"/>
    </source>
</evidence>
<feature type="compositionally biased region" description="Low complexity" evidence="1">
    <location>
        <begin position="101"/>
        <end position="115"/>
    </location>
</feature>
<feature type="region of interest" description="Disordered" evidence="1">
    <location>
        <begin position="72"/>
        <end position="165"/>
    </location>
</feature>